<evidence type="ECO:0000259" key="8">
    <source>
        <dbReference type="PROSITE" id="PS50928"/>
    </source>
</evidence>
<dbReference type="GO" id="GO:0005886">
    <property type="term" value="C:plasma membrane"/>
    <property type="evidence" value="ECO:0007669"/>
    <property type="project" value="UniProtKB-SubCell"/>
</dbReference>
<dbReference type="AlphaFoldDB" id="A0A917SK95"/>
<dbReference type="Pfam" id="PF19300">
    <property type="entry name" value="BPD_transp_1_N"/>
    <property type="match status" value="1"/>
</dbReference>
<organism evidence="9 10">
    <name type="scientific">Nakamurella endophytica</name>
    <dbReference type="NCBI Taxonomy" id="1748367"/>
    <lineage>
        <taxon>Bacteria</taxon>
        <taxon>Bacillati</taxon>
        <taxon>Actinomycetota</taxon>
        <taxon>Actinomycetes</taxon>
        <taxon>Nakamurellales</taxon>
        <taxon>Nakamurellaceae</taxon>
        <taxon>Nakamurella</taxon>
    </lineage>
</organism>
<dbReference type="EMBL" id="BMNA01000001">
    <property type="protein sequence ID" value="GGL86673.1"/>
    <property type="molecule type" value="Genomic_DNA"/>
</dbReference>
<feature type="transmembrane region" description="Helical" evidence="7">
    <location>
        <begin position="183"/>
        <end position="202"/>
    </location>
</feature>
<dbReference type="Gene3D" id="1.10.3720.10">
    <property type="entry name" value="MetI-like"/>
    <property type="match status" value="1"/>
</dbReference>
<name>A0A917SK95_9ACTN</name>
<evidence type="ECO:0000256" key="3">
    <source>
        <dbReference type="ARBA" id="ARBA00022475"/>
    </source>
</evidence>
<feature type="transmembrane region" description="Helical" evidence="7">
    <location>
        <begin position="240"/>
        <end position="266"/>
    </location>
</feature>
<dbReference type="InterPro" id="IPR035906">
    <property type="entry name" value="MetI-like_sf"/>
</dbReference>
<keyword evidence="5 7" id="KW-1133">Transmembrane helix</keyword>
<evidence type="ECO:0000313" key="10">
    <source>
        <dbReference type="Proteomes" id="UP000655208"/>
    </source>
</evidence>
<dbReference type="PANTHER" id="PTHR43163:SF6">
    <property type="entry name" value="DIPEPTIDE TRANSPORT SYSTEM PERMEASE PROTEIN DPPB-RELATED"/>
    <property type="match status" value="1"/>
</dbReference>
<protein>
    <submittedName>
        <fullName evidence="9">ABC transporter permease</fullName>
    </submittedName>
</protein>
<keyword evidence="10" id="KW-1185">Reference proteome</keyword>
<dbReference type="PANTHER" id="PTHR43163">
    <property type="entry name" value="DIPEPTIDE TRANSPORT SYSTEM PERMEASE PROTEIN DPPB-RELATED"/>
    <property type="match status" value="1"/>
</dbReference>
<dbReference type="Proteomes" id="UP000655208">
    <property type="component" value="Unassembled WGS sequence"/>
</dbReference>
<feature type="transmembrane region" description="Helical" evidence="7">
    <location>
        <begin position="105"/>
        <end position="127"/>
    </location>
</feature>
<evidence type="ECO:0000256" key="7">
    <source>
        <dbReference type="RuleBase" id="RU363032"/>
    </source>
</evidence>
<dbReference type="CDD" id="cd06261">
    <property type="entry name" value="TM_PBP2"/>
    <property type="match status" value="1"/>
</dbReference>
<evidence type="ECO:0000256" key="1">
    <source>
        <dbReference type="ARBA" id="ARBA00004651"/>
    </source>
</evidence>
<comment type="subcellular location">
    <subcellularLocation>
        <location evidence="1 7">Cell membrane</location>
        <topology evidence="1 7">Multi-pass membrane protein</topology>
    </subcellularLocation>
</comment>
<dbReference type="InterPro" id="IPR045621">
    <property type="entry name" value="BPD_transp_1_N"/>
</dbReference>
<keyword evidence="2 7" id="KW-0813">Transport</keyword>
<feature type="transmembrane region" description="Helical" evidence="7">
    <location>
        <begin position="286"/>
        <end position="309"/>
    </location>
</feature>
<dbReference type="InterPro" id="IPR000515">
    <property type="entry name" value="MetI-like"/>
</dbReference>
<reference evidence="9" key="2">
    <citation type="submission" date="2020-09" db="EMBL/GenBank/DDBJ databases">
        <authorList>
            <person name="Sun Q."/>
            <person name="Zhou Y."/>
        </authorList>
    </citation>
    <scope>NUCLEOTIDE SEQUENCE</scope>
    <source>
        <strain evidence="9">CGMCC 4.7308</strain>
    </source>
</reference>
<gene>
    <name evidence="9" type="ORF">GCM10011594_02860</name>
</gene>
<proteinExistence type="inferred from homology"/>
<evidence type="ECO:0000256" key="2">
    <source>
        <dbReference type="ARBA" id="ARBA00022448"/>
    </source>
</evidence>
<dbReference type="Pfam" id="PF00528">
    <property type="entry name" value="BPD_transp_1"/>
    <property type="match status" value="1"/>
</dbReference>
<evidence type="ECO:0000256" key="5">
    <source>
        <dbReference type="ARBA" id="ARBA00022989"/>
    </source>
</evidence>
<reference evidence="9" key="1">
    <citation type="journal article" date="2014" name="Int. J. Syst. Evol. Microbiol.">
        <title>Complete genome sequence of Corynebacterium casei LMG S-19264T (=DSM 44701T), isolated from a smear-ripened cheese.</title>
        <authorList>
            <consortium name="US DOE Joint Genome Institute (JGI-PGF)"/>
            <person name="Walter F."/>
            <person name="Albersmeier A."/>
            <person name="Kalinowski J."/>
            <person name="Ruckert C."/>
        </authorList>
    </citation>
    <scope>NUCLEOTIDE SEQUENCE</scope>
    <source>
        <strain evidence="9">CGMCC 4.7308</strain>
    </source>
</reference>
<feature type="transmembrane region" description="Helical" evidence="7">
    <location>
        <begin position="139"/>
        <end position="163"/>
    </location>
</feature>
<keyword evidence="6 7" id="KW-0472">Membrane</keyword>
<comment type="similarity">
    <text evidence="7">Belongs to the binding-protein-dependent transport system permease family.</text>
</comment>
<keyword evidence="4 7" id="KW-0812">Transmembrane</keyword>
<dbReference type="GO" id="GO:0071916">
    <property type="term" value="F:dipeptide transmembrane transporter activity"/>
    <property type="evidence" value="ECO:0007669"/>
    <property type="project" value="TreeGrafter"/>
</dbReference>
<accession>A0A917SK95</accession>
<feature type="transmembrane region" description="Helical" evidence="7">
    <location>
        <begin position="12"/>
        <end position="31"/>
    </location>
</feature>
<comment type="caution">
    <text evidence="9">The sequence shown here is derived from an EMBL/GenBank/DDBJ whole genome shotgun (WGS) entry which is preliminary data.</text>
</comment>
<dbReference type="RefSeq" id="WP_188939714.1">
    <property type="nucleotide sequence ID" value="NZ_BMNA01000001.1"/>
</dbReference>
<dbReference type="PROSITE" id="PS50928">
    <property type="entry name" value="ABC_TM1"/>
    <property type="match status" value="1"/>
</dbReference>
<keyword evidence="3" id="KW-1003">Cell membrane</keyword>
<evidence type="ECO:0000313" key="9">
    <source>
        <dbReference type="EMBL" id="GGL86673.1"/>
    </source>
</evidence>
<dbReference type="SUPFAM" id="SSF161098">
    <property type="entry name" value="MetI-like"/>
    <property type="match status" value="1"/>
</dbReference>
<sequence length="319" mass="33623">MTWRWAGARLGGAVLTLFGVTIVVFVVLRAIPGDAITSSLGIESGTLTPAQTQALTLYYGLDKPWYVQFFAWVGQVLRGNLGVSLTSGNTVGSLIGAALPVTVELAVLAAIIGTVIGVLLGTLAGSGPGRARDGVTQGVGLLGLAVPEFVLGILMVAFLAARFDYFPDTSTFVPITTSFSANMSQMLYPALVLAVGFAANVMRTTRSEYVEVAQADFVRTARGKGLAPGRIRFAHILRNAGIPILTVTGIQFGYLLGGTVIIEQIFALPGLGRLLFTAITNHDYPIVQSSVLVVAVAFVLVNLLVDLAYRAVDPRVRQA</sequence>
<evidence type="ECO:0000256" key="4">
    <source>
        <dbReference type="ARBA" id="ARBA00022692"/>
    </source>
</evidence>
<evidence type="ECO:0000256" key="6">
    <source>
        <dbReference type="ARBA" id="ARBA00023136"/>
    </source>
</evidence>
<feature type="domain" description="ABC transmembrane type-1" evidence="8">
    <location>
        <begin position="99"/>
        <end position="305"/>
    </location>
</feature>